<name>A0A380G0F1_9STAP</name>
<feature type="transmembrane region" description="Helical" evidence="1">
    <location>
        <begin position="78"/>
        <end position="102"/>
    </location>
</feature>
<gene>
    <name evidence="3" type="ORF">BJR09_11210</name>
    <name evidence="2" type="ORF">NCTC13830_01152</name>
</gene>
<dbReference type="OrthoDB" id="2413613at2"/>
<sequence length="185" mass="21301">MDKITFLTELEMELKELPTEEKDKLMDDYENHFFKQETQGKSEKEILSHLREPHAIGKELKAKEAITHAKVTPNLRNIIRAIMASLSLGVISFVFIIIPIIIFLGILFLVFLFSIFLILLPLILIISSIVKGIQDSFSNFLFSVSYCGIGIVLFAMTMIITRNIYKLVLKYLTWYIQTVKGRVKQ</sequence>
<dbReference type="RefSeq" id="WP_103299077.1">
    <property type="nucleotide sequence ID" value="NZ_PPQT01000160.1"/>
</dbReference>
<keyword evidence="1" id="KW-0812">Transmembrane</keyword>
<keyword evidence="5" id="KW-1185">Reference proteome</keyword>
<dbReference type="Proteomes" id="UP000254047">
    <property type="component" value="Unassembled WGS sequence"/>
</dbReference>
<protein>
    <submittedName>
        <fullName evidence="3">DUF1700 domain-containing protein</fullName>
    </submittedName>
    <submittedName>
        <fullName evidence="2">Predicted membrane protein</fullName>
    </submittedName>
</protein>
<evidence type="ECO:0000313" key="5">
    <source>
        <dbReference type="Proteomes" id="UP000297598"/>
    </source>
</evidence>
<dbReference type="EMBL" id="UHDO01000001">
    <property type="protein sequence ID" value="SUM43708.1"/>
    <property type="molecule type" value="Genomic_DNA"/>
</dbReference>
<organism evidence="2 4">
    <name type="scientific">Staphylococcus petrasii</name>
    <dbReference type="NCBI Taxonomy" id="1276936"/>
    <lineage>
        <taxon>Bacteria</taxon>
        <taxon>Bacillati</taxon>
        <taxon>Bacillota</taxon>
        <taxon>Bacilli</taxon>
        <taxon>Bacillales</taxon>
        <taxon>Staphylococcaceae</taxon>
        <taxon>Staphylococcus</taxon>
    </lineage>
</organism>
<proteinExistence type="predicted"/>
<reference evidence="2 4" key="1">
    <citation type="submission" date="2018-06" db="EMBL/GenBank/DDBJ databases">
        <authorList>
            <consortium name="Pathogen Informatics"/>
            <person name="Doyle S."/>
        </authorList>
    </citation>
    <scope>NUCLEOTIDE SEQUENCE [LARGE SCALE GENOMIC DNA]</scope>
    <source>
        <strain evidence="2 4">NCTC13830</strain>
    </source>
</reference>
<feature type="transmembrane region" description="Helical" evidence="1">
    <location>
        <begin position="137"/>
        <end position="160"/>
    </location>
</feature>
<feature type="transmembrane region" description="Helical" evidence="1">
    <location>
        <begin position="108"/>
        <end position="130"/>
    </location>
</feature>
<dbReference type="Pfam" id="PF22564">
    <property type="entry name" value="HAAS"/>
    <property type="match status" value="1"/>
</dbReference>
<evidence type="ECO:0000256" key="1">
    <source>
        <dbReference type="SAM" id="Phobius"/>
    </source>
</evidence>
<evidence type="ECO:0000313" key="4">
    <source>
        <dbReference type="Proteomes" id="UP000254047"/>
    </source>
</evidence>
<keyword evidence="1" id="KW-0472">Membrane</keyword>
<evidence type="ECO:0000313" key="2">
    <source>
        <dbReference type="EMBL" id="SUM43708.1"/>
    </source>
</evidence>
<accession>A0A380G0F1</accession>
<dbReference type="Proteomes" id="UP000297598">
    <property type="component" value="Unassembled WGS sequence"/>
</dbReference>
<reference evidence="3 5" key="2">
    <citation type="submission" date="2019-04" db="EMBL/GenBank/DDBJ databases">
        <title>Genomic characterization of Staphylococcus petrasii strains.</title>
        <authorList>
            <person name="Vrbovska V."/>
            <person name="Kovarovic V."/>
            <person name="Maslanova I."/>
            <person name="Indrakova A."/>
            <person name="Petras P."/>
            <person name="Sedo O."/>
            <person name="Svec P."/>
            <person name="Fisarova L."/>
            <person name="Sedlacek I."/>
            <person name="Doskar J."/>
            <person name="Pantucek R."/>
        </authorList>
    </citation>
    <scope>NUCLEOTIDE SEQUENCE [LARGE SCALE GENOMIC DNA]</scope>
    <source>
        <strain evidence="3 5">P5404</strain>
    </source>
</reference>
<dbReference type="AlphaFoldDB" id="A0A380G0F1"/>
<evidence type="ECO:0000313" key="3">
    <source>
        <dbReference type="EMBL" id="TGE15482.1"/>
    </source>
</evidence>
<keyword evidence="1" id="KW-1133">Transmembrane helix</keyword>
<dbReference type="EMBL" id="SRLS01000021">
    <property type="protein sequence ID" value="TGE15482.1"/>
    <property type="molecule type" value="Genomic_DNA"/>
</dbReference>